<keyword evidence="2" id="KW-0472">Membrane</keyword>
<dbReference type="RefSeq" id="WP_345220249.1">
    <property type="nucleotide sequence ID" value="NZ_BAAAXE010000013.1"/>
</dbReference>
<dbReference type="InterPro" id="IPR045513">
    <property type="entry name" value="DUF6479"/>
</dbReference>
<comment type="caution">
    <text evidence="3">The sequence shown here is derived from an EMBL/GenBank/DDBJ whole genome shotgun (WGS) entry which is preliminary data.</text>
</comment>
<evidence type="ECO:0000256" key="2">
    <source>
        <dbReference type="SAM" id="Phobius"/>
    </source>
</evidence>
<reference evidence="3 4" key="1">
    <citation type="submission" date="2024-09" db="EMBL/GenBank/DDBJ databases">
        <authorList>
            <person name="Sun Q."/>
            <person name="Mori K."/>
        </authorList>
    </citation>
    <scope>NUCLEOTIDE SEQUENCE [LARGE SCALE GENOMIC DNA]</scope>
    <source>
        <strain evidence="3 4">JCM 4362</strain>
    </source>
</reference>
<evidence type="ECO:0000313" key="4">
    <source>
        <dbReference type="Proteomes" id="UP001589718"/>
    </source>
</evidence>
<organism evidence="3 4">
    <name type="scientific">Streptomyces cremeus</name>
    <dbReference type="NCBI Taxonomy" id="66881"/>
    <lineage>
        <taxon>Bacteria</taxon>
        <taxon>Bacillati</taxon>
        <taxon>Actinomycetota</taxon>
        <taxon>Actinomycetes</taxon>
        <taxon>Kitasatosporales</taxon>
        <taxon>Streptomycetaceae</taxon>
        <taxon>Streptomyces</taxon>
    </lineage>
</organism>
<name>A0ABV5PHP2_STRCM</name>
<dbReference type="Pfam" id="PF20087">
    <property type="entry name" value="DUF6479"/>
    <property type="match status" value="1"/>
</dbReference>
<dbReference type="Proteomes" id="UP001589718">
    <property type="component" value="Unassembled WGS sequence"/>
</dbReference>
<keyword evidence="2" id="KW-1133">Transmembrane helix</keyword>
<evidence type="ECO:0000313" key="3">
    <source>
        <dbReference type="EMBL" id="MFB9522726.1"/>
    </source>
</evidence>
<gene>
    <name evidence="3" type="ORF">ACFFTU_22535</name>
</gene>
<feature type="region of interest" description="Disordered" evidence="1">
    <location>
        <begin position="52"/>
        <end position="105"/>
    </location>
</feature>
<feature type="transmembrane region" description="Helical" evidence="2">
    <location>
        <begin position="28"/>
        <end position="49"/>
    </location>
</feature>
<proteinExistence type="predicted"/>
<protein>
    <submittedName>
        <fullName evidence="3">DUF6479 family protein</fullName>
    </submittedName>
</protein>
<dbReference type="EMBL" id="JBHMCR010000013">
    <property type="protein sequence ID" value="MFB9522726.1"/>
    <property type="molecule type" value="Genomic_DNA"/>
</dbReference>
<sequence>MYAHSTESIQTELAGTGLAVSRDLMVGIAPFVIGLVIVGVLIGAVVLGIRVKKREPATPRPEEQPRAPERDHPPGVVHEHPEPHELPQDGVRRTAHHLGGPGPNA</sequence>
<keyword evidence="4" id="KW-1185">Reference proteome</keyword>
<accession>A0ABV5PHP2</accession>
<evidence type="ECO:0000256" key="1">
    <source>
        <dbReference type="SAM" id="MobiDB-lite"/>
    </source>
</evidence>
<keyword evidence="2" id="KW-0812">Transmembrane</keyword>
<feature type="compositionally biased region" description="Basic and acidic residues" evidence="1">
    <location>
        <begin position="54"/>
        <end position="92"/>
    </location>
</feature>